<dbReference type="Proteomes" id="UP001174909">
    <property type="component" value="Unassembled WGS sequence"/>
</dbReference>
<keyword evidence="3" id="KW-0808">Transferase</keyword>
<organism evidence="3 4">
    <name type="scientific">Geodia barretti</name>
    <name type="common">Barrett's horny sponge</name>
    <dbReference type="NCBI Taxonomy" id="519541"/>
    <lineage>
        <taxon>Eukaryota</taxon>
        <taxon>Metazoa</taxon>
        <taxon>Porifera</taxon>
        <taxon>Demospongiae</taxon>
        <taxon>Heteroscleromorpha</taxon>
        <taxon>Tetractinellida</taxon>
        <taxon>Astrophorina</taxon>
        <taxon>Geodiidae</taxon>
        <taxon>Geodia</taxon>
    </lineage>
</organism>
<dbReference type="EMBL" id="CASHTH010003020">
    <property type="protein sequence ID" value="CAI8038969.1"/>
    <property type="molecule type" value="Genomic_DNA"/>
</dbReference>
<dbReference type="GO" id="GO:0008168">
    <property type="term" value="F:methyltransferase activity"/>
    <property type="evidence" value="ECO:0007669"/>
    <property type="project" value="UniProtKB-KW"/>
</dbReference>
<dbReference type="PANTHER" id="PTHR12829:SF4">
    <property type="entry name" value="N(6)-ADENINE-SPECIFIC METHYLTRANSFERASE METTL4"/>
    <property type="match status" value="1"/>
</dbReference>
<reference evidence="3" key="1">
    <citation type="submission" date="2023-03" db="EMBL/GenBank/DDBJ databases">
        <authorList>
            <person name="Steffen K."/>
            <person name="Cardenas P."/>
        </authorList>
    </citation>
    <scope>NUCLEOTIDE SEQUENCE</scope>
</reference>
<dbReference type="InterPro" id="IPR029063">
    <property type="entry name" value="SAM-dependent_MTases_sf"/>
</dbReference>
<evidence type="ECO:0000313" key="3">
    <source>
        <dbReference type="EMBL" id="CAI8038969.1"/>
    </source>
</evidence>
<dbReference type="AlphaFoldDB" id="A0AA35T0C7"/>
<gene>
    <name evidence="3" type="ORF">GBAR_LOCUS21694</name>
</gene>
<keyword evidence="4" id="KW-1185">Reference proteome</keyword>
<feature type="non-terminal residue" evidence="3">
    <location>
        <position position="393"/>
    </location>
</feature>
<dbReference type="GO" id="GO:0032259">
    <property type="term" value="P:methylation"/>
    <property type="evidence" value="ECO:0007669"/>
    <property type="project" value="UniProtKB-KW"/>
</dbReference>
<accession>A0AA35T0C7</accession>
<sequence length="393" mass="45089">PASVKGKPCRRKIREKLLKCYSKVIDVARGLHYFPVQHSTSTNARADVDFAAMCNLASLATEYECAPIILQNDTHRQEHNDVFGRIVRSSCDQELNLTILGREFVIPPRSTFLLSNLCQITPLYNYTACNGKYDLIVIDPPWENRSAIRGRKYEWLPTERLPELSIQRLAAKGALVAVWVTNKRKLTMFIRQKLFPKWNICYQAEWHWLKFTTGGDLIHEMDSVHKKPYEVVVIGRYMETSSDSSDSTPPPKRICLESSDSNLKTDSEFGGDQFTEPESGIRNSDYSYSPPNDVEFCTEKRPIRESSSHEEPVHPEIIKNFVFACVASQAHSQKPYLGDILDKYCTKQGRKLELFARNLLPGWTSWGNEVLLFQVPRESTDYCVYKKHRGIAK</sequence>
<evidence type="ECO:0000313" key="4">
    <source>
        <dbReference type="Proteomes" id="UP001174909"/>
    </source>
</evidence>
<dbReference type="InterPro" id="IPR007757">
    <property type="entry name" value="MT-A70-like"/>
</dbReference>
<keyword evidence="3" id="KW-0489">Methyltransferase</keyword>
<protein>
    <submittedName>
        <fullName evidence="3">N(6)-adenine-specific methyltransferase METTL4</fullName>
    </submittedName>
</protein>
<evidence type="ECO:0000256" key="1">
    <source>
        <dbReference type="PROSITE-ProRule" id="PRU00489"/>
    </source>
</evidence>
<feature type="region of interest" description="Disordered" evidence="2">
    <location>
        <begin position="240"/>
        <end position="288"/>
    </location>
</feature>
<dbReference type="Pfam" id="PF05063">
    <property type="entry name" value="MT-A70"/>
    <property type="match status" value="2"/>
</dbReference>
<comment type="caution">
    <text evidence="3">The sequence shown here is derived from an EMBL/GenBank/DDBJ whole genome shotgun (WGS) entry which is preliminary data.</text>
</comment>
<name>A0AA35T0C7_GEOBA</name>
<dbReference type="PANTHER" id="PTHR12829">
    <property type="entry name" value="N6-ADENOSINE-METHYLTRANSFERASE"/>
    <property type="match status" value="1"/>
</dbReference>
<evidence type="ECO:0000256" key="2">
    <source>
        <dbReference type="SAM" id="MobiDB-lite"/>
    </source>
</evidence>
<dbReference type="PROSITE" id="PS00092">
    <property type="entry name" value="N6_MTASE"/>
    <property type="match status" value="1"/>
</dbReference>
<dbReference type="SUPFAM" id="SSF53335">
    <property type="entry name" value="S-adenosyl-L-methionine-dependent methyltransferases"/>
    <property type="match status" value="1"/>
</dbReference>
<proteinExistence type="inferred from homology"/>
<dbReference type="PROSITE" id="PS51143">
    <property type="entry name" value="MT_A70"/>
    <property type="match status" value="1"/>
</dbReference>
<dbReference type="GO" id="GO:0003676">
    <property type="term" value="F:nucleic acid binding"/>
    <property type="evidence" value="ECO:0007669"/>
    <property type="project" value="InterPro"/>
</dbReference>
<dbReference type="GO" id="GO:0005634">
    <property type="term" value="C:nucleus"/>
    <property type="evidence" value="ECO:0007669"/>
    <property type="project" value="TreeGrafter"/>
</dbReference>
<dbReference type="InterPro" id="IPR002052">
    <property type="entry name" value="DNA_methylase_N6_adenine_CS"/>
</dbReference>
<comment type="similarity">
    <text evidence="1">Belongs to the MT-A70-like family.</text>
</comment>